<gene>
    <name evidence="7" type="ORF">MTP16_24030</name>
</gene>
<dbReference type="Gene3D" id="2.40.30.170">
    <property type="match status" value="1"/>
</dbReference>
<evidence type="ECO:0000256" key="3">
    <source>
        <dbReference type="ARBA" id="ARBA00022989"/>
    </source>
</evidence>
<feature type="transmembrane region" description="Helical" evidence="5">
    <location>
        <begin position="26"/>
        <end position="48"/>
    </location>
</feature>
<evidence type="ECO:0000256" key="5">
    <source>
        <dbReference type="SAM" id="Phobius"/>
    </source>
</evidence>
<dbReference type="PANTHER" id="PTHR30386:SF26">
    <property type="entry name" value="TRANSPORT PROTEIN COMB"/>
    <property type="match status" value="1"/>
</dbReference>
<keyword evidence="3 5" id="KW-1133">Transmembrane helix</keyword>
<comment type="subcellular location">
    <subcellularLocation>
        <location evidence="1">Membrane</location>
        <topology evidence="1">Single-pass membrane protein</topology>
    </subcellularLocation>
</comment>
<dbReference type="Proteomes" id="UP000831390">
    <property type="component" value="Plasmid unnamed1"/>
</dbReference>
<proteinExistence type="predicted"/>
<accession>A0ABY4BC06</accession>
<dbReference type="EMBL" id="CP094535">
    <property type="protein sequence ID" value="UOE36429.1"/>
    <property type="molecule type" value="Genomic_DNA"/>
</dbReference>
<dbReference type="InterPro" id="IPR058982">
    <property type="entry name" value="Beta-barrel_AprE"/>
</dbReference>
<keyword evidence="8" id="KW-1185">Reference proteome</keyword>
<dbReference type="SUPFAM" id="SSF51230">
    <property type="entry name" value="Single hybrid motif"/>
    <property type="match status" value="1"/>
</dbReference>
<dbReference type="InterPro" id="IPR011053">
    <property type="entry name" value="Single_hybrid_motif"/>
</dbReference>
<dbReference type="PRINTS" id="PR01490">
    <property type="entry name" value="RTXTOXIND"/>
</dbReference>
<name>A0ABY4BC06_9BACT</name>
<sequence length="430" mass="48677">MNQSTTFVELRSEEVQELLARPPRWLLRWGITVVFLILLSVFAGAWVIHYPDLVRASFKLTTANAPKAVLARTDGKIVRLFVQEGQLVPPGATLAYLESTARHDEVIHLARELKAAWAVCRRGNLEGLRQINLSAYHQLGELQNDYQTFEQRHIQLRAYLADGFYSKKRKLLQLELIDLQTLAQQQRQQRVLQARDATLAQEDYETQRQLAEQKVIPELEFKREESKNIARQLAYQQTASVLVNNVTAQRAKQKEILELDKQVAEERDQFLQALNTLQSAVNSWQARYVLSAPVSGRVFFPGIIQENQVVATSQELFYVAPPSATYIGELRVPQQNAGKVQVGQDVLVKFAGFPYQEYGAIRGQITAIANISFKDSIFLARVALPAGLKTTYGKSLAYRTGMTASADIITADNRLLEKLFYQLRKVTEGQ</sequence>
<evidence type="ECO:0000313" key="8">
    <source>
        <dbReference type="Proteomes" id="UP000831390"/>
    </source>
</evidence>
<evidence type="ECO:0000313" key="7">
    <source>
        <dbReference type="EMBL" id="UOE36429.1"/>
    </source>
</evidence>
<keyword evidence="4 5" id="KW-0472">Membrane</keyword>
<organism evidence="7 8">
    <name type="scientific">Hymenobacter monticola</name>
    <dbReference type="NCBI Taxonomy" id="1705399"/>
    <lineage>
        <taxon>Bacteria</taxon>
        <taxon>Pseudomonadati</taxon>
        <taxon>Bacteroidota</taxon>
        <taxon>Cytophagia</taxon>
        <taxon>Cytophagales</taxon>
        <taxon>Hymenobacteraceae</taxon>
        <taxon>Hymenobacter</taxon>
    </lineage>
</organism>
<keyword evidence="2 5" id="KW-0812">Transmembrane</keyword>
<dbReference type="PANTHER" id="PTHR30386">
    <property type="entry name" value="MEMBRANE FUSION SUBUNIT OF EMRAB-TOLC MULTIDRUG EFFLUX PUMP"/>
    <property type="match status" value="1"/>
</dbReference>
<dbReference type="Pfam" id="PF26002">
    <property type="entry name" value="Beta-barrel_AprE"/>
    <property type="match status" value="1"/>
</dbReference>
<keyword evidence="7" id="KW-0614">Plasmid</keyword>
<feature type="domain" description="AprE-like beta-barrel" evidence="6">
    <location>
        <begin position="329"/>
        <end position="410"/>
    </location>
</feature>
<evidence type="ECO:0000256" key="4">
    <source>
        <dbReference type="ARBA" id="ARBA00023136"/>
    </source>
</evidence>
<protein>
    <submittedName>
        <fullName evidence="7">HlyD family efflux transporter periplasmic adaptor subunit</fullName>
    </submittedName>
</protein>
<evidence type="ECO:0000256" key="1">
    <source>
        <dbReference type="ARBA" id="ARBA00004167"/>
    </source>
</evidence>
<reference evidence="7 8" key="1">
    <citation type="submission" date="2022-03" db="EMBL/GenBank/DDBJ databases">
        <title>Hymenobactersp. isolated from the air.</title>
        <authorList>
            <person name="Won M."/>
            <person name="Kwon S.-W."/>
        </authorList>
    </citation>
    <scope>NUCLEOTIDE SEQUENCE [LARGE SCALE GENOMIC DNA]</scope>
    <source>
        <strain evidence="7 8">KACC 22596</strain>
        <plasmid evidence="7 8">unnamed1</plasmid>
    </source>
</reference>
<dbReference type="RefSeq" id="WP_243520287.1">
    <property type="nucleotide sequence ID" value="NZ_CP094535.1"/>
</dbReference>
<evidence type="ECO:0000256" key="2">
    <source>
        <dbReference type="ARBA" id="ARBA00022692"/>
    </source>
</evidence>
<dbReference type="InterPro" id="IPR050739">
    <property type="entry name" value="MFP"/>
</dbReference>
<evidence type="ECO:0000259" key="6">
    <source>
        <dbReference type="Pfam" id="PF26002"/>
    </source>
</evidence>
<geneLocation type="plasmid" evidence="7 8">
    <name>unnamed1</name>
</geneLocation>